<accession>A0AA40EDW7</accession>
<dbReference type="Proteomes" id="UP001172101">
    <property type="component" value="Unassembled WGS sequence"/>
</dbReference>
<feature type="region of interest" description="Disordered" evidence="1">
    <location>
        <begin position="504"/>
        <end position="535"/>
    </location>
</feature>
<gene>
    <name evidence="2" type="ORF">B0T26DRAFT_736696</name>
</gene>
<organism evidence="2 3">
    <name type="scientific">Lasiosphaeria miniovina</name>
    <dbReference type="NCBI Taxonomy" id="1954250"/>
    <lineage>
        <taxon>Eukaryota</taxon>
        <taxon>Fungi</taxon>
        <taxon>Dikarya</taxon>
        <taxon>Ascomycota</taxon>
        <taxon>Pezizomycotina</taxon>
        <taxon>Sordariomycetes</taxon>
        <taxon>Sordariomycetidae</taxon>
        <taxon>Sordariales</taxon>
        <taxon>Lasiosphaeriaceae</taxon>
        <taxon>Lasiosphaeria</taxon>
    </lineage>
</organism>
<comment type="caution">
    <text evidence="2">The sequence shown here is derived from an EMBL/GenBank/DDBJ whole genome shotgun (WGS) entry which is preliminary data.</text>
</comment>
<sequence>MSSPEEVLQRIQKVLHPYIRPREEVAQIRRILALQLDSCLENGSATSPLALVDASKPKSSPTVRGLRREYLEALSANIKARSEHKACCLEISRPQAEASTAVEQQQQQQQKSDRLHDHLATIGLQKKQEKLQAIEKHLNLIRQKPVASADYLAPEQIFSNCRPLPDVPKELLSALTLDKTATSSRLKDLADQLEKHVLRAKLLLKREEQLLDQVKSRSTVRPENISTSAKFGALNTTRAHLINWIEAELGKAGDGAGEDGDATDDFAEPFKASGDGADAAASIEENLAIIQQKYSQYLGARKALLQLVSQQPRPVIKPRAEPSTAPAAASTSTPPPYAHLLSPYLEQLVSVAQEQKGLIAQKSHLNSTVARQLVESCQALDRLAEESQLIPSHPLPGASVGGVGAPRRKQTFGDALGAAAAAASQALSLSGSVKPWVFAAESAKIATLEAVAEKIEEGQLALEDSIHTIGEIDQLLGRHPVRQTGQESEDAVAAEDDIWLAESRPSGMSAGASRKHVSRKEATATAVAAAKRRSSGDVWDTLDGTLGLLRSDGDPP</sequence>
<reference evidence="2" key="1">
    <citation type="submission" date="2023-06" db="EMBL/GenBank/DDBJ databases">
        <title>Genome-scale phylogeny and comparative genomics of the fungal order Sordariales.</title>
        <authorList>
            <consortium name="Lawrence Berkeley National Laboratory"/>
            <person name="Hensen N."/>
            <person name="Bonometti L."/>
            <person name="Westerberg I."/>
            <person name="Brannstrom I.O."/>
            <person name="Guillou S."/>
            <person name="Cros-Aarteil S."/>
            <person name="Calhoun S."/>
            <person name="Haridas S."/>
            <person name="Kuo A."/>
            <person name="Mondo S."/>
            <person name="Pangilinan J."/>
            <person name="Riley R."/>
            <person name="LaButti K."/>
            <person name="Andreopoulos B."/>
            <person name="Lipzen A."/>
            <person name="Chen C."/>
            <person name="Yanf M."/>
            <person name="Daum C."/>
            <person name="Ng V."/>
            <person name="Clum A."/>
            <person name="Steindorff A."/>
            <person name="Ohm R."/>
            <person name="Martin F."/>
            <person name="Silar P."/>
            <person name="Natvig D."/>
            <person name="Lalanne C."/>
            <person name="Gautier V."/>
            <person name="Ament-velasquez S.L."/>
            <person name="Kruys A."/>
            <person name="Hutchinson M.I."/>
            <person name="Powell A.J."/>
            <person name="Barry K."/>
            <person name="Miller A.N."/>
            <person name="Grigoriev I.V."/>
            <person name="Debuchy R."/>
            <person name="Gladieux P."/>
            <person name="Thoren M.H."/>
            <person name="Johannesson H."/>
        </authorList>
    </citation>
    <scope>NUCLEOTIDE SEQUENCE</scope>
    <source>
        <strain evidence="2">SMH2392-1A</strain>
    </source>
</reference>
<evidence type="ECO:0000256" key="1">
    <source>
        <dbReference type="SAM" id="MobiDB-lite"/>
    </source>
</evidence>
<proteinExistence type="predicted"/>
<name>A0AA40EDW7_9PEZI</name>
<dbReference type="AlphaFoldDB" id="A0AA40EDW7"/>
<feature type="region of interest" description="Disordered" evidence="1">
    <location>
        <begin position="315"/>
        <end position="334"/>
    </location>
</feature>
<dbReference type="EMBL" id="JAUIRO010000001">
    <property type="protein sequence ID" value="KAK0733881.1"/>
    <property type="molecule type" value="Genomic_DNA"/>
</dbReference>
<protein>
    <submittedName>
        <fullName evidence="2">Uncharacterized protein</fullName>
    </submittedName>
</protein>
<dbReference type="GeneID" id="85326628"/>
<feature type="compositionally biased region" description="Low complexity" evidence="1">
    <location>
        <begin position="321"/>
        <end position="332"/>
    </location>
</feature>
<keyword evidence="3" id="KW-1185">Reference proteome</keyword>
<evidence type="ECO:0000313" key="3">
    <source>
        <dbReference type="Proteomes" id="UP001172101"/>
    </source>
</evidence>
<dbReference type="RefSeq" id="XP_060302758.1">
    <property type="nucleotide sequence ID" value="XM_060443358.1"/>
</dbReference>
<evidence type="ECO:0000313" key="2">
    <source>
        <dbReference type="EMBL" id="KAK0733881.1"/>
    </source>
</evidence>